<dbReference type="PATRIC" id="fig|1226633.4.peg.1295"/>
<dbReference type="Gene3D" id="3.30.70.20">
    <property type="match status" value="1"/>
</dbReference>
<protein>
    <submittedName>
        <fullName evidence="1">Ferredoxin</fullName>
    </submittedName>
</protein>
<dbReference type="PANTHER" id="PTHR43122">
    <property type="entry name" value="FERREDOXIN SUBUNIT OF PYRUVATE:FLAVODOXIN OXIDOREDUCTASE-RELATED"/>
    <property type="match status" value="1"/>
</dbReference>
<dbReference type="SUPFAM" id="SSF54862">
    <property type="entry name" value="4Fe-4S ferredoxins"/>
    <property type="match status" value="1"/>
</dbReference>
<name>A0A017H5U3_9FUSO</name>
<dbReference type="InterPro" id="IPR017896">
    <property type="entry name" value="4Fe4S_Fe-S-bd"/>
</dbReference>
<organism evidence="1 2">
    <name type="scientific">Fusobacterium necrophorum subsp. funduliforme B35</name>
    <dbReference type="NCBI Taxonomy" id="1226633"/>
    <lineage>
        <taxon>Bacteria</taxon>
        <taxon>Fusobacteriati</taxon>
        <taxon>Fusobacteriota</taxon>
        <taxon>Fusobacteriia</taxon>
        <taxon>Fusobacteriales</taxon>
        <taxon>Fusobacteriaceae</taxon>
        <taxon>Fusobacterium</taxon>
    </lineage>
</organism>
<reference evidence="1 2" key="1">
    <citation type="submission" date="2013-08" db="EMBL/GenBank/DDBJ databases">
        <title>An opportunistic ruminal bacterium that causes liver abscesses in cattle.</title>
        <authorList>
            <person name="Benahmed F.H."/>
            <person name="Rasmussen M."/>
            <person name="Harbottle H."/>
            <person name="Soppet D."/>
            <person name="Nagaraja T.G."/>
            <person name="Davidson M."/>
        </authorList>
    </citation>
    <scope>NUCLEOTIDE SEQUENCE [LARGE SCALE GENOMIC DNA]</scope>
    <source>
        <strain evidence="1 2">B35</strain>
    </source>
</reference>
<dbReference type="InterPro" id="IPR047964">
    <property type="entry name" value="EFR1-like"/>
</dbReference>
<dbReference type="GO" id="GO:0010181">
    <property type="term" value="F:FMN binding"/>
    <property type="evidence" value="ECO:0007669"/>
    <property type="project" value="InterPro"/>
</dbReference>
<gene>
    <name evidence="1" type="ORF">C095_06455</name>
</gene>
<dbReference type="PANTHER" id="PTHR43122:SF1">
    <property type="entry name" value="IRON-SULFUR-BINDING PROTEIN"/>
    <property type="match status" value="1"/>
</dbReference>
<dbReference type="Gene3D" id="3.40.50.360">
    <property type="match status" value="1"/>
</dbReference>
<dbReference type="Pfam" id="PF00037">
    <property type="entry name" value="Fer4"/>
    <property type="match status" value="1"/>
</dbReference>
<dbReference type="OrthoDB" id="9761899at2"/>
<dbReference type="SUPFAM" id="SSF52218">
    <property type="entry name" value="Flavoproteins"/>
    <property type="match status" value="1"/>
</dbReference>
<evidence type="ECO:0000313" key="2">
    <source>
        <dbReference type="Proteomes" id="UP000031184"/>
    </source>
</evidence>
<dbReference type="AlphaFoldDB" id="A0A017H5U3"/>
<dbReference type="InterPro" id="IPR029039">
    <property type="entry name" value="Flavoprotein-like_sf"/>
</dbReference>
<dbReference type="EMBL" id="AUZI01000016">
    <property type="protein sequence ID" value="KID49067.1"/>
    <property type="molecule type" value="Genomic_DNA"/>
</dbReference>
<dbReference type="Proteomes" id="UP000031184">
    <property type="component" value="Unassembled WGS sequence"/>
</dbReference>
<proteinExistence type="predicted"/>
<dbReference type="NCBIfam" id="NF038196">
    <property type="entry name" value="ferrodoxin_EFR1"/>
    <property type="match status" value="1"/>
</dbReference>
<evidence type="ECO:0000313" key="1">
    <source>
        <dbReference type="EMBL" id="KID49067.1"/>
    </source>
</evidence>
<dbReference type="RefSeq" id="WP_005955019.1">
    <property type="nucleotide sequence ID" value="NZ_AOJP01000003.1"/>
</dbReference>
<comment type="caution">
    <text evidence="1">The sequence shown here is derived from an EMBL/GenBank/DDBJ whole genome shotgun (WGS) entry which is preliminary data.</text>
</comment>
<dbReference type="InterPro" id="IPR008254">
    <property type="entry name" value="Flavodoxin/NO_synth"/>
</dbReference>
<dbReference type="PROSITE" id="PS50902">
    <property type="entry name" value="FLAVODOXIN_LIKE"/>
    <property type="match status" value="1"/>
</dbReference>
<sequence>MKVRKVWAAYFSATGTTEKVVKGLAKSLAKKLETEWDCFDFTLPKARKLEMPFQEEDVVVFGTPTIAGRVPNVLLKYLATIEGRGALAIPISLYGNRNYDDCLIELRDILAKAHFYPIAAGAFIGEHSFSKILGAGRPDEKDMEIVEEFADKIVKKIATGDKTLIEVKGTPDPYRWYYQPRDRQGNPVDIRKVKPLTNERCTDCKICAKVCPMGSISFENVREIPGICIKCCACIKKCPEDAKYYEDEGYLYHQHELEEEYIRRAEPEYFV</sequence>
<dbReference type="InterPro" id="IPR017900">
    <property type="entry name" value="4Fe4S_Fe_S_CS"/>
</dbReference>
<dbReference type="PROSITE" id="PS00198">
    <property type="entry name" value="4FE4S_FER_1"/>
    <property type="match status" value="1"/>
</dbReference>
<accession>A0A017H5U3</accession>
<dbReference type="PROSITE" id="PS51379">
    <property type="entry name" value="4FE4S_FER_2"/>
    <property type="match status" value="2"/>
</dbReference>